<evidence type="ECO:0000313" key="2">
    <source>
        <dbReference type="EMBL" id="CAA9507633.1"/>
    </source>
</evidence>
<feature type="compositionally biased region" description="Basic and acidic residues" evidence="1">
    <location>
        <begin position="130"/>
        <end position="143"/>
    </location>
</feature>
<feature type="compositionally biased region" description="Basic and acidic residues" evidence="1">
    <location>
        <begin position="172"/>
        <end position="185"/>
    </location>
</feature>
<evidence type="ECO:0000256" key="1">
    <source>
        <dbReference type="SAM" id="MobiDB-lite"/>
    </source>
</evidence>
<sequence length="185" mass="19552">DDVVLVGGDVDDGVVDAQADHLARPGQDRRAVDACRPGARGEGVGADDELRRPDVEHERVQRGGGTRRGGLGARGAELGCDVRLGDRCLEGQLYARVVTRGQDDGGQPAAVAGTLRGVTSGIGGARGHGVGRDGLDTGQRPDLEVPCTTTAGEHRGARVGARRRRRRRQRAKRAEAQSPDPRDRM</sequence>
<dbReference type="EMBL" id="CADCVR010000078">
    <property type="protein sequence ID" value="CAA9507633.1"/>
    <property type="molecule type" value="Genomic_DNA"/>
</dbReference>
<protein>
    <submittedName>
        <fullName evidence="2">Uncharacterized protein</fullName>
    </submittedName>
</protein>
<feature type="region of interest" description="Disordered" evidence="1">
    <location>
        <begin position="21"/>
        <end position="49"/>
    </location>
</feature>
<dbReference type="AlphaFoldDB" id="A0A6J4SXI4"/>
<name>A0A6J4SXI4_9ACTN</name>
<proteinExistence type="predicted"/>
<feature type="non-terminal residue" evidence="2">
    <location>
        <position position="185"/>
    </location>
</feature>
<feature type="compositionally biased region" description="Basic and acidic residues" evidence="1">
    <location>
        <begin position="21"/>
        <end position="33"/>
    </location>
</feature>
<feature type="region of interest" description="Disordered" evidence="1">
    <location>
        <begin position="123"/>
        <end position="185"/>
    </location>
</feature>
<feature type="non-terminal residue" evidence="2">
    <location>
        <position position="1"/>
    </location>
</feature>
<accession>A0A6J4SXI4</accession>
<gene>
    <name evidence="2" type="ORF">AVDCRST_MAG53-2521</name>
</gene>
<organism evidence="2">
    <name type="scientific">uncultured Solirubrobacteraceae bacterium</name>
    <dbReference type="NCBI Taxonomy" id="1162706"/>
    <lineage>
        <taxon>Bacteria</taxon>
        <taxon>Bacillati</taxon>
        <taxon>Actinomycetota</taxon>
        <taxon>Thermoleophilia</taxon>
        <taxon>Solirubrobacterales</taxon>
        <taxon>Solirubrobacteraceae</taxon>
        <taxon>environmental samples</taxon>
    </lineage>
</organism>
<reference evidence="2" key="1">
    <citation type="submission" date="2020-02" db="EMBL/GenBank/DDBJ databases">
        <authorList>
            <person name="Meier V. D."/>
        </authorList>
    </citation>
    <scope>NUCLEOTIDE SEQUENCE</scope>
    <source>
        <strain evidence="2">AVDCRST_MAG53</strain>
    </source>
</reference>
<feature type="compositionally biased region" description="Basic residues" evidence="1">
    <location>
        <begin position="160"/>
        <end position="171"/>
    </location>
</feature>